<name>A0A8H3QKD0_9GLOM</name>
<sequence>MNLGFSGSMLPEYKNTKYYQYPRNNLPSQQSQPSSYSQKQTYYSKPRSERRSKSTTSSIRDNVSLNNESIKSFPCNFTYNNNINNDYRAPPKKKSWDEIEEINDEISLSRRPSLLCTECGKPFSGMKWCGPCNAEHFRRQPPRLTSWSPDLDNFIAKTQITANSAHGIFEWIPFSSFENIKYLAKGGFNVNYSAIWKQGPIIYWDSNANNWKRSGGCEVILKVIEGSQKNLNEFINALTAHHKFFTVAGHILRCFGISRWEGSGDFIVVTSYAKDGNLRQYIQKNFDDFSWIERLITLKDIAISLEMIHNSGYIHRDLHAGNILRHKNRTIISDFGLTWRQDSTGKLYGVLPYMAPEILSGNQHSPASDIYSFAMIMYEIASGKVPFYHTDVNPVNIVQGSRPNLPPVTPAVYIQLMESCWDADPRKRPTASYLISMFDDWINSKRKHLSIIYSSFQNAEAERRNLGSNERISEDAISINTINRTPSITNTINRPTSSVTNTINRPTSSVTNTINRPTSSVTNTIYRPTSSILQNSQTGTPSMKKRKSNRRIKGEIINNKSED</sequence>
<dbReference type="Gene3D" id="1.10.510.10">
    <property type="entry name" value="Transferase(Phosphotransferase) domain 1"/>
    <property type="match status" value="1"/>
</dbReference>
<evidence type="ECO:0000313" key="3">
    <source>
        <dbReference type="EMBL" id="GES82596.1"/>
    </source>
</evidence>
<dbReference type="InterPro" id="IPR011009">
    <property type="entry name" value="Kinase-like_dom_sf"/>
</dbReference>
<dbReference type="Pfam" id="PF07714">
    <property type="entry name" value="PK_Tyr_Ser-Thr"/>
    <property type="match status" value="1"/>
</dbReference>
<organism evidence="3 4">
    <name type="scientific">Rhizophagus clarus</name>
    <dbReference type="NCBI Taxonomy" id="94130"/>
    <lineage>
        <taxon>Eukaryota</taxon>
        <taxon>Fungi</taxon>
        <taxon>Fungi incertae sedis</taxon>
        <taxon>Mucoromycota</taxon>
        <taxon>Glomeromycotina</taxon>
        <taxon>Glomeromycetes</taxon>
        <taxon>Glomerales</taxon>
        <taxon>Glomeraceae</taxon>
        <taxon>Rhizophagus</taxon>
    </lineage>
</organism>
<proteinExistence type="predicted"/>
<feature type="compositionally biased region" description="Low complexity" evidence="1">
    <location>
        <begin position="27"/>
        <end position="45"/>
    </location>
</feature>
<dbReference type="OrthoDB" id="2336010at2759"/>
<dbReference type="PANTHER" id="PTHR23257">
    <property type="entry name" value="SERINE-THREONINE PROTEIN KINASE"/>
    <property type="match status" value="1"/>
</dbReference>
<dbReference type="InterPro" id="IPR050167">
    <property type="entry name" value="Ser_Thr_protein_kinase"/>
</dbReference>
<comment type="caution">
    <text evidence="3">The sequence shown here is derived from an EMBL/GenBank/DDBJ whole genome shotgun (WGS) entry which is preliminary data.</text>
</comment>
<protein>
    <submittedName>
        <fullName evidence="3">Kinase-like domain-containing protein</fullName>
    </submittedName>
</protein>
<dbReference type="Proteomes" id="UP000615446">
    <property type="component" value="Unassembled WGS sequence"/>
</dbReference>
<dbReference type="InterPro" id="IPR000719">
    <property type="entry name" value="Prot_kinase_dom"/>
</dbReference>
<dbReference type="GO" id="GO:0005524">
    <property type="term" value="F:ATP binding"/>
    <property type="evidence" value="ECO:0007669"/>
    <property type="project" value="InterPro"/>
</dbReference>
<dbReference type="AlphaFoldDB" id="A0A8H3QKD0"/>
<evidence type="ECO:0000313" key="4">
    <source>
        <dbReference type="Proteomes" id="UP000615446"/>
    </source>
</evidence>
<keyword evidence="3" id="KW-0808">Transferase</keyword>
<reference evidence="3" key="1">
    <citation type="submission" date="2019-10" db="EMBL/GenBank/DDBJ databases">
        <title>Conservation and host-specific expression of non-tandemly repeated heterogenous ribosome RNA gene in arbuscular mycorrhizal fungi.</title>
        <authorList>
            <person name="Maeda T."/>
            <person name="Kobayashi Y."/>
            <person name="Nakagawa T."/>
            <person name="Ezawa T."/>
            <person name="Yamaguchi K."/>
            <person name="Bino T."/>
            <person name="Nishimoto Y."/>
            <person name="Shigenobu S."/>
            <person name="Kawaguchi M."/>
        </authorList>
    </citation>
    <scope>NUCLEOTIDE SEQUENCE</scope>
    <source>
        <strain evidence="3">HR1</strain>
    </source>
</reference>
<evidence type="ECO:0000256" key="1">
    <source>
        <dbReference type="SAM" id="MobiDB-lite"/>
    </source>
</evidence>
<feature type="domain" description="Protein kinase" evidence="2">
    <location>
        <begin position="177"/>
        <end position="442"/>
    </location>
</feature>
<feature type="region of interest" description="Disordered" evidence="1">
    <location>
        <begin position="21"/>
        <end position="61"/>
    </location>
</feature>
<gene>
    <name evidence="3" type="ORF">RCL2_000979200</name>
</gene>
<feature type="region of interest" description="Disordered" evidence="1">
    <location>
        <begin position="488"/>
        <end position="563"/>
    </location>
</feature>
<accession>A0A8H3QKD0</accession>
<dbReference type="EMBL" id="BLAL01000061">
    <property type="protein sequence ID" value="GES82596.1"/>
    <property type="molecule type" value="Genomic_DNA"/>
</dbReference>
<keyword evidence="3" id="KW-0418">Kinase</keyword>
<evidence type="ECO:0000259" key="2">
    <source>
        <dbReference type="PROSITE" id="PS50011"/>
    </source>
</evidence>
<dbReference type="InterPro" id="IPR001245">
    <property type="entry name" value="Ser-Thr/Tyr_kinase_cat_dom"/>
</dbReference>
<feature type="compositionally biased region" description="Polar residues" evidence="1">
    <location>
        <begin position="488"/>
        <end position="541"/>
    </location>
</feature>
<dbReference type="SUPFAM" id="SSF56112">
    <property type="entry name" value="Protein kinase-like (PK-like)"/>
    <property type="match status" value="1"/>
</dbReference>
<dbReference type="PROSITE" id="PS50011">
    <property type="entry name" value="PROTEIN_KINASE_DOM"/>
    <property type="match status" value="1"/>
</dbReference>
<dbReference type="GO" id="GO:0004672">
    <property type="term" value="F:protein kinase activity"/>
    <property type="evidence" value="ECO:0007669"/>
    <property type="project" value="InterPro"/>
</dbReference>